<dbReference type="SFLD" id="SFLDG01200">
    <property type="entry name" value="SUF1.1"/>
    <property type="match status" value="1"/>
</dbReference>
<accession>A0A370X9E9</accession>
<dbReference type="Gene3D" id="1.20.1050.10">
    <property type="match status" value="1"/>
</dbReference>
<dbReference type="InterPro" id="IPR050931">
    <property type="entry name" value="Mito_Protein_Transport_Metaxin"/>
</dbReference>
<dbReference type="PROSITE" id="PS50404">
    <property type="entry name" value="GST_NTER"/>
    <property type="match status" value="1"/>
</dbReference>
<dbReference type="RefSeq" id="WP_115494175.1">
    <property type="nucleotide sequence ID" value="NZ_QRBE01000001.1"/>
</dbReference>
<dbReference type="GO" id="GO:0016740">
    <property type="term" value="F:transferase activity"/>
    <property type="evidence" value="ECO:0007669"/>
    <property type="project" value="UniProtKB-KW"/>
</dbReference>
<sequence>MPTSTITLFVSRPGFGMPDTSPFVIKTEVQLKIAGLPYARESAIPPQAPKGKLPYLKDGDEVICDSTFIRSHIERRYGVDLDEGLDAHQRAQAWAIERMLEDHLYFAMVWFRWIVPENFAKGPARFADSAPQAERESLRVQMQARKDMDLRGHGIGRHSAAEIAALGVRSIDAIANLLGDKPYLMGERISAVDAMALGVLASILTPFFDTPLRDAVVARSHLIAYVDTLMRQYYPGHTWQPLDQAAVA</sequence>
<dbReference type="InterPro" id="IPR036249">
    <property type="entry name" value="Thioredoxin-like_sf"/>
</dbReference>
<dbReference type="SFLD" id="SFLDS00019">
    <property type="entry name" value="Glutathione_Transferase_(cytos"/>
    <property type="match status" value="1"/>
</dbReference>
<dbReference type="Pfam" id="PF17172">
    <property type="entry name" value="GST_N_4"/>
    <property type="match status" value="1"/>
</dbReference>
<comment type="caution">
    <text evidence="2">The sequence shown here is derived from an EMBL/GenBank/DDBJ whole genome shotgun (WGS) entry which is preliminary data.</text>
</comment>
<feature type="domain" description="GST N-terminal" evidence="1">
    <location>
        <begin position="1"/>
        <end position="81"/>
    </location>
</feature>
<evidence type="ECO:0000259" key="1">
    <source>
        <dbReference type="PROSITE" id="PS50404"/>
    </source>
</evidence>
<reference evidence="2 3" key="1">
    <citation type="submission" date="2018-07" db="EMBL/GenBank/DDBJ databases">
        <title>Dyella monticola sp. nov. and Dyella psychrodurans sp. nov. isolated from monsoon evergreen broad-leaved forest soil of Dinghu Mountain, China.</title>
        <authorList>
            <person name="Gao Z."/>
            <person name="Qiu L."/>
        </authorList>
    </citation>
    <scope>NUCLEOTIDE SEQUENCE [LARGE SCALE GENOMIC DNA]</scope>
    <source>
        <strain evidence="2 3">4G-K06</strain>
    </source>
</reference>
<dbReference type="InterPro" id="IPR026928">
    <property type="entry name" value="FAX/IsoI-like"/>
</dbReference>
<dbReference type="CDD" id="cd03193">
    <property type="entry name" value="GST_C_Metaxin"/>
    <property type="match status" value="1"/>
</dbReference>
<dbReference type="Gene3D" id="3.40.30.10">
    <property type="entry name" value="Glutaredoxin"/>
    <property type="match status" value="1"/>
</dbReference>
<dbReference type="Proteomes" id="UP000254258">
    <property type="component" value="Unassembled WGS sequence"/>
</dbReference>
<keyword evidence="2" id="KW-0808">Transferase</keyword>
<dbReference type="InterPro" id="IPR033468">
    <property type="entry name" value="Metaxin_GST"/>
</dbReference>
<evidence type="ECO:0000313" key="3">
    <source>
        <dbReference type="Proteomes" id="UP000254258"/>
    </source>
</evidence>
<keyword evidence="3" id="KW-1185">Reference proteome</keyword>
<dbReference type="InterPro" id="IPR036282">
    <property type="entry name" value="Glutathione-S-Trfase_C_sf"/>
</dbReference>
<dbReference type="PANTHER" id="PTHR12289:SF41">
    <property type="entry name" value="FAILED AXON CONNECTIONS-RELATED"/>
    <property type="match status" value="1"/>
</dbReference>
<evidence type="ECO:0000313" key="2">
    <source>
        <dbReference type="EMBL" id="RDS84932.1"/>
    </source>
</evidence>
<dbReference type="OrthoDB" id="9810080at2"/>
<dbReference type="SUPFAM" id="SSF47616">
    <property type="entry name" value="GST C-terminal domain-like"/>
    <property type="match status" value="1"/>
</dbReference>
<protein>
    <submittedName>
        <fullName evidence="2">Glutathione S-transferase family protein</fullName>
    </submittedName>
</protein>
<proteinExistence type="predicted"/>
<dbReference type="Pfam" id="PF17171">
    <property type="entry name" value="GST_C_6"/>
    <property type="match status" value="1"/>
</dbReference>
<dbReference type="SFLD" id="SFLDG01180">
    <property type="entry name" value="SUF1"/>
    <property type="match status" value="1"/>
</dbReference>
<organism evidence="2 3">
    <name type="scientific">Dyella monticola</name>
    <dbReference type="NCBI Taxonomy" id="1927958"/>
    <lineage>
        <taxon>Bacteria</taxon>
        <taxon>Pseudomonadati</taxon>
        <taxon>Pseudomonadota</taxon>
        <taxon>Gammaproteobacteria</taxon>
        <taxon>Lysobacterales</taxon>
        <taxon>Rhodanobacteraceae</taxon>
        <taxon>Dyella</taxon>
    </lineage>
</organism>
<dbReference type="InterPro" id="IPR040079">
    <property type="entry name" value="Glutathione_S-Trfase"/>
</dbReference>
<dbReference type="InterPro" id="IPR012336">
    <property type="entry name" value="Thioredoxin-like_fold"/>
</dbReference>
<dbReference type="PANTHER" id="PTHR12289">
    <property type="entry name" value="METAXIN RELATED"/>
    <property type="match status" value="1"/>
</dbReference>
<name>A0A370X9E9_9GAMM</name>
<dbReference type="AlphaFoldDB" id="A0A370X9E9"/>
<gene>
    <name evidence="2" type="ORF">DWU98_02990</name>
</gene>
<dbReference type="EMBL" id="QRBE01000001">
    <property type="protein sequence ID" value="RDS84932.1"/>
    <property type="molecule type" value="Genomic_DNA"/>
</dbReference>
<dbReference type="SUPFAM" id="SSF52833">
    <property type="entry name" value="Thioredoxin-like"/>
    <property type="match status" value="1"/>
</dbReference>
<dbReference type="InterPro" id="IPR004045">
    <property type="entry name" value="Glutathione_S-Trfase_N"/>
</dbReference>